<dbReference type="KEGG" id="mzi:HWN40_03340"/>
<proteinExistence type="predicted"/>
<name>A0A7D5I405_9EURY</name>
<organism evidence="1 2">
    <name type="scientific">Methanolobus zinderi</name>
    <dbReference type="NCBI Taxonomy" id="536044"/>
    <lineage>
        <taxon>Archaea</taxon>
        <taxon>Methanobacteriati</taxon>
        <taxon>Methanobacteriota</taxon>
        <taxon>Stenosarchaea group</taxon>
        <taxon>Methanomicrobia</taxon>
        <taxon>Methanosarcinales</taxon>
        <taxon>Methanosarcinaceae</taxon>
        <taxon>Methanolobus</taxon>
    </lineage>
</organism>
<dbReference type="OrthoDB" id="379944at2157"/>
<sequence length="49" mass="5557">MVTAASTTISKRKRTTASYHNENAYENEREGFYSACGQAFIRVSPIKRD</sequence>
<dbReference type="AlphaFoldDB" id="A0A7D5I405"/>
<keyword evidence="2" id="KW-1185">Reference proteome</keyword>
<reference evidence="1 2" key="1">
    <citation type="submission" date="2020-06" db="EMBL/GenBank/DDBJ databases">
        <title>Methanolobus halotolerans sp. nov., isolated from a saline lake Tus in Siberia.</title>
        <authorList>
            <person name="Shen Y."/>
            <person name="Chen S.-C."/>
            <person name="Lai M.-C."/>
            <person name="Huang H.-H."/>
            <person name="Chiu H.-H."/>
            <person name="Tang S.-L."/>
            <person name="Rogozin D.Y."/>
            <person name="Degermendzhy A.G."/>
        </authorList>
    </citation>
    <scope>NUCLEOTIDE SEQUENCE [LARGE SCALE GENOMIC DNA]</scope>
    <source>
        <strain evidence="1 2">DSM 21339</strain>
    </source>
</reference>
<protein>
    <submittedName>
        <fullName evidence="1">Uncharacterized protein</fullName>
    </submittedName>
</protein>
<dbReference type="RefSeq" id="WP_176964427.1">
    <property type="nucleotide sequence ID" value="NZ_CP058215.1"/>
</dbReference>
<evidence type="ECO:0000313" key="2">
    <source>
        <dbReference type="Proteomes" id="UP000509594"/>
    </source>
</evidence>
<dbReference type="GeneID" id="55820677"/>
<dbReference type="Proteomes" id="UP000509594">
    <property type="component" value="Chromosome"/>
</dbReference>
<accession>A0A7D5I405</accession>
<gene>
    <name evidence="1" type="ORF">HWN40_03340</name>
</gene>
<evidence type="ECO:0000313" key="1">
    <source>
        <dbReference type="EMBL" id="QLC49364.1"/>
    </source>
</evidence>
<dbReference type="EMBL" id="CP058215">
    <property type="protein sequence ID" value="QLC49364.1"/>
    <property type="molecule type" value="Genomic_DNA"/>
</dbReference>